<feature type="compositionally biased region" description="Basic and acidic residues" evidence="1">
    <location>
        <begin position="2619"/>
        <end position="2634"/>
    </location>
</feature>
<reference evidence="3" key="1">
    <citation type="submission" date="2023-08" db="EMBL/GenBank/DDBJ databases">
        <authorList>
            <person name="Chen Y."/>
            <person name="Shah S."/>
            <person name="Dougan E. K."/>
            <person name="Thang M."/>
            <person name="Chan C."/>
        </authorList>
    </citation>
    <scope>NUCLEOTIDE SEQUENCE</scope>
</reference>
<feature type="region of interest" description="Disordered" evidence="1">
    <location>
        <begin position="2592"/>
        <end position="2654"/>
    </location>
</feature>
<feature type="domain" description="Sacsin/Nov" evidence="2">
    <location>
        <begin position="1178"/>
        <end position="1288"/>
    </location>
</feature>
<comment type="caution">
    <text evidence="3">The sequence shown here is derived from an EMBL/GenBank/DDBJ whole genome shotgun (WGS) entry which is preliminary data.</text>
</comment>
<feature type="compositionally biased region" description="Low complexity" evidence="1">
    <location>
        <begin position="2640"/>
        <end position="2654"/>
    </location>
</feature>
<protein>
    <recommendedName>
        <fullName evidence="2">Sacsin/Nov domain-containing protein</fullName>
    </recommendedName>
</protein>
<dbReference type="InterPro" id="IPR036890">
    <property type="entry name" value="HATPase_C_sf"/>
</dbReference>
<organism evidence="3 4">
    <name type="scientific">Effrenium voratum</name>
    <dbReference type="NCBI Taxonomy" id="2562239"/>
    <lineage>
        <taxon>Eukaryota</taxon>
        <taxon>Sar</taxon>
        <taxon>Alveolata</taxon>
        <taxon>Dinophyceae</taxon>
        <taxon>Suessiales</taxon>
        <taxon>Symbiodiniaceae</taxon>
        <taxon>Effrenium</taxon>
    </lineage>
</organism>
<feature type="compositionally biased region" description="Low complexity" evidence="1">
    <location>
        <begin position="2549"/>
        <end position="2562"/>
    </location>
</feature>
<name>A0AA36MPD7_9DINO</name>
<feature type="region of interest" description="Disordered" evidence="1">
    <location>
        <begin position="2535"/>
        <end position="2569"/>
    </location>
</feature>
<dbReference type="PANTHER" id="PTHR32387:SF0">
    <property type="entry name" value="PROTEIN NO VEIN"/>
    <property type="match status" value="1"/>
</dbReference>
<dbReference type="Pfam" id="PF25794">
    <property type="entry name" value="SACS"/>
    <property type="match status" value="1"/>
</dbReference>
<evidence type="ECO:0000259" key="2">
    <source>
        <dbReference type="Pfam" id="PF25794"/>
    </source>
</evidence>
<dbReference type="NCBIfam" id="NF047352">
    <property type="entry name" value="P_loop_sacsin"/>
    <property type="match status" value="1"/>
</dbReference>
<accession>A0AA36MPD7</accession>
<dbReference type="Proteomes" id="UP001178507">
    <property type="component" value="Unassembled WGS sequence"/>
</dbReference>
<gene>
    <name evidence="3" type="ORF">EVOR1521_LOCUS4024</name>
</gene>
<dbReference type="InterPro" id="IPR058210">
    <property type="entry name" value="SACS/Nov_dom"/>
</dbReference>
<dbReference type="SUPFAM" id="SSF55874">
    <property type="entry name" value="ATPase domain of HSP90 chaperone/DNA topoisomerase II/histidine kinase"/>
    <property type="match status" value="1"/>
</dbReference>
<dbReference type="PANTHER" id="PTHR32387">
    <property type="entry name" value="WU:FJ29H11"/>
    <property type="match status" value="1"/>
</dbReference>
<sequence>MRLACPWTPSPRIAAPPREHFAGGSARWWPRWPKNGWAVGLALAAKRPTNKSMTKATVAKEQDPCYTVVQSLIESGGTEDIQCFSTFCRGMGLALHDVLSRCPFLEQKDDSVTVANVDDLAAFCLEHWMLETEQLVVHMGQAGEQLQKEIEMLDKSLKGTRTSKLRSFLQKYPGRFRIDSKSPNVFMLVQQQRPQRARQQQQVNQEMDPYYAVVENLIKEGGTVDFDGFVSLCGSHQLTSHDVLSRFDFLEEKDDGWPIVTVGNVDDLAAYCLEHWMKGAGAECIFLSVASPALHTILKPLSPELSDQRTQKISKLVRKYPQFCVIGSTGVMSLREPWAVPEFPVSESEAESNEAAEVDAENTEGSEPSVAILRDSATRYMDLRLKGLKIKRKDSKITNDRVTVAQSFETCISQHGILRAEVVLAEIDNFCKLRGISEVELLRSADIGPILAGYVKTLVFIETVIRVTLASHPVVTLHELEQYILQHRMFAGKSRFEDALVGKLQFHPLVQDAFGLTHLGSLEGLLEFPRISSADVIRSLFSAPVLSCFAASKRFSDLRARSMTASLAQLAASNGFSDFRQMGIAVQDGSFLGEMVPLLNRQRCTTEIQLWRHGAQYVAQALAEWTSLACAPQHQVFLEELARLSAPQKQEEFVQSILRERPSWQQKTLPSASGYVKLLFGELLGVTQKLLAESGSAEDSAGDAVDLVNTDERDALVGTDEADAQLSMSQPTGDQVLAQLCQQLRLQSNTSDMLEVIGRTGLRWSNAVFASWLQEHSSSIAAAMGSIGPSGQALELENGARELAGRMVAAAPGTSTQLLLRALGVHFQGMLKEAELGSIVEEAQEASATAEGPPAGVVLNLAQAVAAWSQDGSESDCVTGSRALEQAAQALLSAPLLMDLTEALPQWSRDFRGLGDLVSFVRSADFQAIAQRKGAEGCLVEVRHGSFVRVPRRSECQLDSLNSAVNSENAREAAAIVFARLVREGKTYMEMMRESVSVGYKDFKESENFLLRAVAALPLQAPREAIDVLSAGYLRLERPRLNMAAAARGGSLRHRLALKRLACYFNFPEWEEIAEVEAGKAEVAREVAKAFLQKETEKEREALETVEADVALEESRASRVQLESNEEVCWRIAALKKVDYNCVDLEKRVWIQEPEDEGVRALQSTVQGAVKRLSEDLYSGEAHFLLELLQNVDDCTYAQSATPTLKLRYETRRDKFAEITNFKAAATVEGLLVVEHNETGFKTRNVLAICDIDKSTKLAREKRFIGAKGIGFKSVFLVTATPVIQSGIFNFHFDSDALNGLGSLLPFPLPANLTASSGTRLVLPLDASSGPLKKRGLRAEDVGRRALLDVKPTLLLFLRKVQQIQVSRNGQEERLMKKKTHPKSASTEEVELFTIGSSQLVERWLLHTRVLTLRGQDGDVASELKLAFRLDQCGPLPAQEAHAWLPLRSYGLRFIVQADWQVPSSREAIQDNVFNQQVRDQVPNAFADAARVLADEAEMLSLQEASSRLAPLYHAMPIHGDAIDFFQGMDAAILEAMQEVRCVLVQAENMNGDTETDGAEEEGKDARESQFQLVVPQQAVRADFPTGVPARSTSSLVRLLAEAGRFVETGGMPARAADALRVPVVDAEVALECLKTLAQRPSTSDEEHVELLRLLLLTIASTRPALGEKVRKLAVLPVEEGRLVSLEEEDLKGCKVYDIPASMAGVEKMLGQGYRLDPRLSGLAEPEVMDFLVLLGVERVEGLAFMEKELLPVLTRPEEPDPERLLLATRTLRSLLSYCEQPLQEVILEKLGEWWVLDSKDAVRKVGKAEALHLTVLPPELEGKLDWMIPSPRYKDEDWEDFWLLLGAVPLFRVTRTEAGDYESEDLAKLLQCAKTPEIARSLVQLLVPFGDYYAPYLWKAEDSATAPAPSSVGRLLCESAWLPTQQKTIVSMNLACLDGPERFRFDECVKELADAWPLGIAKASTRTLVSILRSLREKPSGLSCPQMASLYMMLEDPGVNDATLFANVFPDCDLDAFLRDEPWVFIPDHPKPHGGFEQWYRRTSQDTRSGAFYKVSQLVYKDAAECLDGFSANASDELIDLMRQTLDKRVVANYYFSAKTLWPASWQESEKSKTDNRSDFHTLAKMDIQERLELEDYIQVLKAIDELVGSRPASQLSRVPRFVGQILAVVARLLQAELDRVDGDPVAEKRVVAKFRDPLLEARFLQAADGTWQSLKTLQCVPREWRKTPDWFKEALQLVACPKGSERAVKSIRDLLRLCELQGEYKLLKCAVVTVREDDADAVAVRQQLCAAARDVRAASSMLQELAAEVEKVLADVSVVACAGVSIFQALALEEATPRAAAAGELQLLQLSGQSPSLEGLAPAAFTKSLGESTGSFVGYSCGRLSLAVQRKDFEVESLANSVLGAALRQMSVEKQAKFLTNQAFTPDGLAARNVLMVALQEARCATQSGGEASKVTGVSRATDRDSADVSDATPEATGAVSPGVQRILDFWNEPMDVNDEERLTSLSLDLGMEVSEVSVEELLQNAEQALNYKKARRAKPSTRPDVSTARSSSSASALGSQKGAERQHANALAEFEVLGPYVPYDAAKEAFDGEQGQTSKRISTGRTPSGASAASEYETRDKDKTPSLEKGVKRAVLQPSPSQSQKSRSQPQTFSMPFIYEPATIAQTQSFVDLTPERPALELESARAGASEARSGMSATVGRFGEQLAQRALTQLGYQVLWLNDGLERGLPFDLMVRSNGSFSFLTEGGRVSQEKIDQLFEQALRGESPTDISFVEVKSTSFAAASYEMSYNQLGAMQILGSRFWLARCSDALRDPKLRLWRDMSKALRQREIRLQLQP</sequence>
<evidence type="ECO:0000313" key="4">
    <source>
        <dbReference type="Proteomes" id="UP001178507"/>
    </source>
</evidence>
<feature type="compositionally biased region" description="Polar residues" evidence="1">
    <location>
        <begin position="2597"/>
        <end position="2614"/>
    </location>
</feature>
<evidence type="ECO:0000256" key="1">
    <source>
        <dbReference type="SAM" id="MobiDB-lite"/>
    </source>
</evidence>
<dbReference type="Gene3D" id="3.30.565.10">
    <property type="entry name" value="Histidine kinase-like ATPase, C-terminal domain"/>
    <property type="match status" value="1"/>
</dbReference>
<dbReference type="InterPro" id="IPR052957">
    <property type="entry name" value="Auxin_embryo_med"/>
</dbReference>
<proteinExistence type="predicted"/>
<evidence type="ECO:0000313" key="3">
    <source>
        <dbReference type="EMBL" id="CAJ1374477.1"/>
    </source>
</evidence>
<feature type="region of interest" description="Disordered" evidence="1">
    <location>
        <begin position="2451"/>
        <end position="2480"/>
    </location>
</feature>
<keyword evidence="4" id="KW-1185">Reference proteome</keyword>
<dbReference type="EMBL" id="CAUJNA010000255">
    <property type="protein sequence ID" value="CAJ1374477.1"/>
    <property type="molecule type" value="Genomic_DNA"/>
</dbReference>